<reference evidence="3" key="1">
    <citation type="submission" date="2021-04" db="EMBL/GenBank/DDBJ databases">
        <title>Genome based classification of Actinospica acidithermotolerans sp. nov., an actinobacterium isolated from an Indonesian hot spring.</title>
        <authorList>
            <person name="Kusuma A.B."/>
            <person name="Putra K.E."/>
            <person name="Nafisah S."/>
            <person name="Loh J."/>
            <person name="Nouioui I."/>
            <person name="Goodfellow M."/>
        </authorList>
    </citation>
    <scope>NUCLEOTIDE SEQUENCE</scope>
    <source>
        <strain evidence="3">MGRD01-02</strain>
    </source>
</reference>
<dbReference type="InterPro" id="IPR001296">
    <property type="entry name" value="Glyco_trans_1"/>
</dbReference>
<gene>
    <name evidence="3" type="ORF">KDK95_04505</name>
</gene>
<keyword evidence="1 3" id="KW-0808">Transferase</keyword>
<evidence type="ECO:0000313" key="4">
    <source>
        <dbReference type="Proteomes" id="UP000676325"/>
    </source>
</evidence>
<dbReference type="EMBL" id="JAGSOH010000006">
    <property type="protein sequence ID" value="MBR7825556.1"/>
    <property type="molecule type" value="Genomic_DNA"/>
</dbReference>
<dbReference type="EC" id="2.4.-.-" evidence="3"/>
<dbReference type="Proteomes" id="UP000676325">
    <property type="component" value="Unassembled WGS sequence"/>
</dbReference>
<dbReference type="AlphaFoldDB" id="A0A941E5N4"/>
<dbReference type="GO" id="GO:0016757">
    <property type="term" value="F:glycosyltransferase activity"/>
    <property type="evidence" value="ECO:0007669"/>
    <property type="project" value="UniProtKB-KW"/>
</dbReference>
<feature type="domain" description="Glycosyl transferase family 1" evidence="2">
    <location>
        <begin position="183"/>
        <end position="320"/>
    </location>
</feature>
<evidence type="ECO:0000313" key="3">
    <source>
        <dbReference type="EMBL" id="MBR7825556.1"/>
    </source>
</evidence>
<keyword evidence="3" id="KW-0328">Glycosyltransferase</keyword>
<dbReference type="PANTHER" id="PTHR12526:SF600">
    <property type="entry name" value="GLYCOSYL TRANSFERASE GROUP 1"/>
    <property type="match status" value="1"/>
</dbReference>
<dbReference type="SUPFAM" id="SSF53756">
    <property type="entry name" value="UDP-Glycosyltransferase/glycogen phosphorylase"/>
    <property type="match status" value="1"/>
</dbReference>
<dbReference type="RefSeq" id="WP_212516702.1">
    <property type="nucleotide sequence ID" value="NZ_JAGSOH010000006.1"/>
</dbReference>
<protein>
    <submittedName>
        <fullName evidence="3">Glycosyltransferase</fullName>
        <ecNumber evidence="3">2.4.-.-</ecNumber>
    </submittedName>
</protein>
<proteinExistence type="predicted"/>
<evidence type="ECO:0000256" key="1">
    <source>
        <dbReference type="ARBA" id="ARBA00022679"/>
    </source>
</evidence>
<sequence length="379" mass="40543">MARASFDVTLLSSGHDVADARLHRHCAALRRAGLRVEVIAKGRAEDAPAETEFRSIRPKGFAARGVKALTLPGKARGTVLVTMDPDLIPAARSKRLFSHGRRLAVDLHEDYVALLDDRAWAKGAAGKVAKVWARSAIALSRGADLTVVADQHVPPAAAARRLVVRNLPDMTLLPERGALDGIPRALYVGDVRESRGLFTMLEAVEQAPEWRLDVVGPVAARDRERLEAWLAASPAAERITMHGRMPPAAAWALARGAWVGMSLLHSTPAFESAIPSKIYEYLACGMPVLSSPIRRAAELVEKAGAGAIVADSAAAAAQLRAWSGESRAEFQLMRKAANEWAERDLGAVNPHDLFARAVADLVAGARGSKAAMAVVARTQ</sequence>
<dbReference type="Pfam" id="PF00534">
    <property type="entry name" value="Glycos_transf_1"/>
    <property type="match status" value="1"/>
</dbReference>
<organism evidence="3 4">
    <name type="scientific">Actinospica acidithermotolerans</name>
    <dbReference type="NCBI Taxonomy" id="2828514"/>
    <lineage>
        <taxon>Bacteria</taxon>
        <taxon>Bacillati</taxon>
        <taxon>Actinomycetota</taxon>
        <taxon>Actinomycetes</taxon>
        <taxon>Catenulisporales</taxon>
        <taxon>Actinospicaceae</taxon>
        <taxon>Actinospica</taxon>
    </lineage>
</organism>
<evidence type="ECO:0000259" key="2">
    <source>
        <dbReference type="Pfam" id="PF00534"/>
    </source>
</evidence>
<dbReference type="PANTHER" id="PTHR12526">
    <property type="entry name" value="GLYCOSYLTRANSFERASE"/>
    <property type="match status" value="1"/>
</dbReference>
<keyword evidence="4" id="KW-1185">Reference proteome</keyword>
<comment type="caution">
    <text evidence="3">The sequence shown here is derived from an EMBL/GenBank/DDBJ whole genome shotgun (WGS) entry which is preliminary data.</text>
</comment>
<dbReference type="Gene3D" id="3.40.50.2000">
    <property type="entry name" value="Glycogen Phosphorylase B"/>
    <property type="match status" value="1"/>
</dbReference>
<name>A0A941E5N4_9ACTN</name>
<accession>A0A941E5N4</accession>